<evidence type="ECO:0000313" key="1">
    <source>
        <dbReference type="EMBL" id="MBR9973925.1"/>
    </source>
</evidence>
<proteinExistence type="predicted"/>
<dbReference type="Proteomes" id="UP000680714">
    <property type="component" value="Unassembled WGS sequence"/>
</dbReference>
<name>A0ABS5IHM7_9PROT</name>
<organism evidence="1 2">
    <name type="scientific">Magnetospirillum sulfuroxidans</name>
    <dbReference type="NCBI Taxonomy" id="611300"/>
    <lineage>
        <taxon>Bacteria</taxon>
        <taxon>Pseudomonadati</taxon>
        <taxon>Pseudomonadota</taxon>
        <taxon>Alphaproteobacteria</taxon>
        <taxon>Rhodospirillales</taxon>
        <taxon>Rhodospirillaceae</taxon>
        <taxon>Magnetospirillum</taxon>
    </lineage>
</organism>
<keyword evidence="2" id="KW-1185">Reference proteome</keyword>
<dbReference type="EMBL" id="JAGTUF010000051">
    <property type="protein sequence ID" value="MBR9973925.1"/>
    <property type="molecule type" value="Genomic_DNA"/>
</dbReference>
<gene>
    <name evidence="1" type="ORF">KEC16_19585</name>
</gene>
<dbReference type="RefSeq" id="WP_211552099.1">
    <property type="nucleotide sequence ID" value="NZ_JAGTUF010000051.1"/>
</dbReference>
<accession>A0ABS5IHM7</accession>
<evidence type="ECO:0000313" key="2">
    <source>
        <dbReference type="Proteomes" id="UP000680714"/>
    </source>
</evidence>
<evidence type="ECO:0008006" key="3">
    <source>
        <dbReference type="Google" id="ProtNLM"/>
    </source>
</evidence>
<reference evidence="1 2" key="1">
    <citation type="submission" date="2021-04" db="EMBL/GenBank/DDBJ databases">
        <title>Magnetospirillum sulfuroxidans sp. nov., a facultative chemolithoautotrophic sulfur-oxidizing alphaproteobacterium isolated from freshwater sediment and proposals for Paramagetospirillum gen. nov., and Magnetospirillaceae fam. nov.</title>
        <authorList>
            <person name="Koziaeva V."/>
            <person name="Geelhoed J.S."/>
            <person name="Sorokin D.Y."/>
            <person name="Grouzdev D.S."/>
        </authorList>
    </citation>
    <scope>NUCLEOTIDE SEQUENCE [LARGE SCALE GENOMIC DNA]</scope>
    <source>
        <strain evidence="1 2">J10</strain>
    </source>
</reference>
<protein>
    <recommendedName>
        <fullName evidence="3">TetR family transcriptional regulator</fullName>
    </recommendedName>
</protein>
<comment type="caution">
    <text evidence="1">The sequence shown here is derived from an EMBL/GenBank/DDBJ whole genome shotgun (WGS) entry which is preliminary data.</text>
</comment>
<sequence>MKRITKNNFWLRAMKRSLTLEGAVAAEIGNFALDVVGRRVPDCAPADVIAHLCGATAAILLGSLSSDQAIQSTEGWRLILIEAIKQLADQPHSV</sequence>